<feature type="transmembrane region" description="Helical" evidence="1">
    <location>
        <begin position="58"/>
        <end position="83"/>
    </location>
</feature>
<accession>A0A434AY08</accession>
<dbReference type="EMBL" id="RJJX01000003">
    <property type="protein sequence ID" value="RUT79321.1"/>
    <property type="molecule type" value="Genomic_DNA"/>
</dbReference>
<feature type="transmembrane region" description="Helical" evidence="1">
    <location>
        <begin position="133"/>
        <end position="156"/>
    </location>
</feature>
<keyword evidence="1" id="KW-1133">Transmembrane helix</keyword>
<evidence type="ECO:0008006" key="4">
    <source>
        <dbReference type="Google" id="ProtNLM"/>
    </source>
</evidence>
<dbReference type="RefSeq" id="WP_127342611.1">
    <property type="nucleotide sequence ID" value="NZ_RJJX01000003.1"/>
</dbReference>
<sequence>MKENQKISINSTVLYVIAFLLTTIIHESGHAIIGLLNGSEPILHHNYVEHLGINQLSIFQKVSISLAGPLFSLVQGLIVGLFYLKIKKQSFCKLFLLWFSVLGFSNFFGYLMTGPIFKMGDIGKVFLLTNIPLVMQIIIAIIGCAILFYIAYKLTIPFLQFSYKQEWISDPKSRKDFSFNIIILPWIIGSLIVTILYLPIIAIVSIIYPFTSGMIFIFPWQNAKRINNLKPSTNIKIGEYSVLLYLLMLILIVVFRVFLAPGIVLSR</sequence>
<feature type="transmembrane region" description="Helical" evidence="1">
    <location>
        <begin position="12"/>
        <end position="38"/>
    </location>
</feature>
<proteinExistence type="predicted"/>
<dbReference type="OrthoDB" id="886653at2"/>
<reference evidence="2 3" key="1">
    <citation type="submission" date="2018-11" db="EMBL/GenBank/DDBJ databases">
        <title>Parancylomarina longa gen. nov., sp. nov., isolated from sediments of southern Okinawa.</title>
        <authorList>
            <person name="Fu T."/>
        </authorList>
    </citation>
    <scope>NUCLEOTIDE SEQUENCE [LARGE SCALE GENOMIC DNA]</scope>
    <source>
        <strain evidence="2 3">T3-2 S1-C</strain>
    </source>
</reference>
<protein>
    <recommendedName>
        <fullName evidence="4">M50 family peptidase</fullName>
    </recommendedName>
</protein>
<keyword evidence="1" id="KW-0812">Transmembrane</keyword>
<feature type="transmembrane region" description="Helical" evidence="1">
    <location>
        <begin position="242"/>
        <end position="264"/>
    </location>
</feature>
<keyword evidence="1" id="KW-0472">Membrane</keyword>
<dbReference type="AlphaFoldDB" id="A0A434AY08"/>
<evidence type="ECO:0000313" key="2">
    <source>
        <dbReference type="EMBL" id="RUT79321.1"/>
    </source>
</evidence>
<comment type="caution">
    <text evidence="2">The sequence shown here is derived from an EMBL/GenBank/DDBJ whole genome shotgun (WGS) entry which is preliminary data.</text>
</comment>
<evidence type="ECO:0000256" key="1">
    <source>
        <dbReference type="SAM" id="Phobius"/>
    </source>
</evidence>
<keyword evidence="3" id="KW-1185">Reference proteome</keyword>
<feature type="transmembrane region" description="Helical" evidence="1">
    <location>
        <begin position="203"/>
        <end position="221"/>
    </location>
</feature>
<name>A0A434AY08_9BACT</name>
<evidence type="ECO:0000313" key="3">
    <source>
        <dbReference type="Proteomes" id="UP000282985"/>
    </source>
</evidence>
<organism evidence="2 3">
    <name type="scientific">Ancylomarina longa</name>
    <dbReference type="NCBI Taxonomy" id="2487017"/>
    <lineage>
        <taxon>Bacteria</taxon>
        <taxon>Pseudomonadati</taxon>
        <taxon>Bacteroidota</taxon>
        <taxon>Bacteroidia</taxon>
        <taxon>Marinilabiliales</taxon>
        <taxon>Marinifilaceae</taxon>
        <taxon>Ancylomarina</taxon>
    </lineage>
</organism>
<dbReference type="Proteomes" id="UP000282985">
    <property type="component" value="Unassembled WGS sequence"/>
</dbReference>
<gene>
    <name evidence="2" type="ORF">DLK05_03615</name>
</gene>
<feature type="transmembrane region" description="Helical" evidence="1">
    <location>
        <begin position="95"/>
        <end position="113"/>
    </location>
</feature>
<feature type="transmembrane region" description="Helical" evidence="1">
    <location>
        <begin position="177"/>
        <end position="197"/>
    </location>
</feature>